<name>A0ABM3MP50_GALME</name>
<sequence>MSGLQINFVFLLVYTYVAGDQCIRYNFEDGLAGFTTEHPRCKGLDSWSLGTYNTTSVPPMSGPGTVYVTPSPPQTCIATTDPFSMAMDGSIRLNLYMGIGENTMTLLVVTPENSVSQSHVFDEDKFEWITYTLPITRPCTSCQFVLLGSVSDNSVMLLDSIRYKGPTLDWEQCSVYLPLPTPTQPPPPPLTTDDSCVTYDFENGLDNFILDHEICANYNGKWTLGSYESIPIARPHPSSNKYIAPDFLAAEYACICTFAIHMSEGGTVEVNAYMTVGSTLSILTLTEDNRIANIERYAPEKDSTDWISIQFPLWQTCNFGYIILLAETDDANAMLLIDSFRYIPKTMSSEKCTIYEEIVTTDAETTYTSTESTSTQHIGQIDDCITYNFENGLVGLILDHPICLDADSVWTLQSYDSTSVETPNEASNMHLTPSRGSVPAVSCIATIAFDIKTGGVVEVNVYIERGLHFVTILINEQGRTHYGAMLAGLTPGWSAIRFAWPRPTCHSCSIVLVGVERNAGLMLIDSFRYIPPTLDDDRCALYN</sequence>
<organism evidence="2 3">
    <name type="scientific">Galleria mellonella</name>
    <name type="common">Greater wax moth</name>
    <dbReference type="NCBI Taxonomy" id="7137"/>
    <lineage>
        <taxon>Eukaryota</taxon>
        <taxon>Metazoa</taxon>
        <taxon>Ecdysozoa</taxon>
        <taxon>Arthropoda</taxon>
        <taxon>Hexapoda</taxon>
        <taxon>Insecta</taxon>
        <taxon>Pterygota</taxon>
        <taxon>Neoptera</taxon>
        <taxon>Endopterygota</taxon>
        <taxon>Lepidoptera</taxon>
        <taxon>Glossata</taxon>
        <taxon>Ditrysia</taxon>
        <taxon>Pyraloidea</taxon>
        <taxon>Pyralidae</taxon>
        <taxon>Galleriinae</taxon>
        <taxon>Galleria</taxon>
    </lineage>
</organism>
<feature type="chain" id="PRO_5045024992" evidence="1">
    <location>
        <begin position="20"/>
        <end position="543"/>
    </location>
</feature>
<evidence type="ECO:0000256" key="1">
    <source>
        <dbReference type="SAM" id="SignalP"/>
    </source>
</evidence>
<dbReference type="Proteomes" id="UP001652740">
    <property type="component" value="Unplaced"/>
</dbReference>
<dbReference type="GeneID" id="113510310"/>
<feature type="signal peptide" evidence="1">
    <location>
        <begin position="1"/>
        <end position="19"/>
    </location>
</feature>
<dbReference type="RefSeq" id="XP_052753124.1">
    <property type="nucleotide sequence ID" value="XM_052897164.1"/>
</dbReference>
<proteinExistence type="predicted"/>
<keyword evidence="2" id="KW-1185">Reference proteome</keyword>
<accession>A0ABM3MP50</accession>
<reference evidence="3 4" key="1">
    <citation type="submission" date="2025-05" db="UniProtKB">
        <authorList>
            <consortium name="RefSeq"/>
        </authorList>
    </citation>
    <scope>IDENTIFICATION</scope>
    <source>
        <tissue evidence="3 4">Whole larvae</tissue>
    </source>
</reference>
<evidence type="ECO:0000313" key="2">
    <source>
        <dbReference type="Proteomes" id="UP001652740"/>
    </source>
</evidence>
<protein>
    <submittedName>
        <fullName evidence="3 4">Uncharacterized protein LOC113510310</fullName>
    </submittedName>
</protein>
<evidence type="ECO:0000313" key="4">
    <source>
        <dbReference type="RefSeq" id="XP_052753124.1"/>
    </source>
</evidence>
<dbReference type="RefSeq" id="XP_052753123.1">
    <property type="nucleotide sequence ID" value="XM_052897163.1"/>
</dbReference>
<gene>
    <name evidence="3 4" type="primary">LOC113510310</name>
</gene>
<evidence type="ECO:0000313" key="3">
    <source>
        <dbReference type="RefSeq" id="XP_052753123.1"/>
    </source>
</evidence>
<keyword evidence="1" id="KW-0732">Signal</keyword>